<comment type="caution">
    <text evidence="2">The sequence shown here is derived from an EMBL/GenBank/DDBJ whole genome shotgun (WGS) entry which is preliminary data.</text>
</comment>
<sequence>MANKKKKSGPSKYELKRQKSLATSHNLNNFAILALTTPPSSGTVHATVPPNSNSDLSPPIVLPPQSPCPTHLTPSSSHGSEPQHRYDSPSINHVFVEDWSEDEDPDDEVLEYDSAEEEYVGGSKFFSSPVTVTPPVPVASVSVDLPSTVHSPASAQTTAIAAPTDTLLPTVVSPVVAQTTPGSFPTRETPALVASPAPAMSAPVGPVNGVAPLATTAAHVSALAPSVNTVKESVFDRLGPQEDPHVVCPEGNLPLNPTPIMVEPELVSVSGAVDLVSGGWNIVQSKRIRRKTSPPKHRVRPSHVDHRTGPESAPLHAPVDTRVHRFQTPPTGSHFQPGPNTNVLAGSQYDKGKSVVVSVAPGLPSAGVYSMPLRRRAQPHTDVLGCVVWLPGSVCAAVLAALQWRG</sequence>
<name>A0A8X7XPG8_POPTO</name>
<keyword evidence="3" id="KW-1185">Reference proteome</keyword>
<dbReference type="AlphaFoldDB" id="A0A8X7XPG8"/>
<dbReference type="Proteomes" id="UP000886885">
    <property type="component" value="Unassembled WGS sequence"/>
</dbReference>
<protein>
    <submittedName>
        <fullName evidence="2">Uncharacterized protein</fullName>
    </submittedName>
</protein>
<dbReference type="OrthoDB" id="861257at2759"/>
<proteinExistence type="predicted"/>
<evidence type="ECO:0000313" key="3">
    <source>
        <dbReference type="Proteomes" id="UP000886885"/>
    </source>
</evidence>
<gene>
    <name evidence="2" type="ORF">POTOM_061553</name>
</gene>
<reference evidence="2" key="1">
    <citation type="journal article" date="2020" name="bioRxiv">
        <title>Hybrid origin of Populus tomentosa Carr. identified through genome sequencing and phylogenomic analysis.</title>
        <authorList>
            <person name="An X."/>
            <person name="Gao K."/>
            <person name="Chen Z."/>
            <person name="Li J."/>
            <person name="Yang X."/>
            <person name="Yang X."/>
            <person name="Zhou J."/>
            <person name="Guo T."/>
            <person name="Zhao T."/>
            <person name="Huang S."/>
            <person name="Miao D."/>
            <person name="Khan W.U."/>
            <person name="Rao P."/>
            <person name="Ye M."/>
            <person name="Lei B."/>
            <person name="Liao W."/>
            <person name="Wang J."/>
            <person name="Ji L."/>
            <person name="Li Y."/>
            <person name="Guo B."/>
            <person name="Mustafa N.S."/>
            <person name="Li S."/>
            <person name="Yun Q."/>
            <person name="Keller S.R."/>
            <person name="Mao J."/>
            <person name="Zhang R."/>
            <person name="Strauss S.H."/>
        </authorList>
    </citation>
    <scope>NUCLEOTIDE SEQUENCE</scope>
    <source>
        <strain evidence="2">GM15</strain>
        <tissue evidence="2">Leaf</tissue>
    </source>
</reference>
<feature type="compositionally biased region" description="Polar residues" evidence="1">
    <location>
        <begin position="38"/>
        <end position="56"/>
    </location>
</feature>
<organism evidence="2 3">
    <name type="scientific">Populus tomentosa</name>
    <name type="common">Chinese white poplar</name>
    <dbReference type="NCBI Taxonomy" id="118781"/>
    <lineage>
        <taxon>Eukaryota</taxon>
        <taxon>Viridiplantae</taxon>
        <taxon>Streptophyta</taxon>
        <taxon>Embryophyta</taxon>
        <taxon>Tracheophyta</taxon>
        <taxon>Spermatophyta</taxon>
        <taxon>Magnoliopsida</taxon>
        <taxon>eudicotyledons</taxon>
        <taxon>Gunneridae</taxon>
        <taxon>Pentapetalae</taxon>
        <taxon>rosids</taxon>
        <taxon>fabids</taxon>
        <taxon>Malpighiales</taxon>
        <taxon>Salicaceae</taxon>
        <taxon>Saliceae</taxon>
        <taxon>Populus</taxon>
    </lineage>
</organism>
<evidence type="ECO:0000313" key="2">
    <source>
        <dbReference type="EMBL" id="KAG6735781.1"/>
    </source>
</evidence>
<evidence type="ECO:0000256" key="1">
    <source>
        <dbReference type="SAM" id="MobiDB-lite"/>
    </source>
</evidence>
<feature type="region of interest" description="Disordered" evidence="1">
    <location>
        <begin position="289"/>
        <end position="316"/>
    </location>
</feature>
<feature type="region of interest" description="Disordered" evidence="1">
    <location>
        <begin position="38"/>
        <end position="88"/>
    </location>
</feature>
<dbReference type="EMBL" id="JAAWWB010001701">
    <property type="protein sequence ID" value="KAG6735781.1"/>
    <property type="molecule type" value="Genomic_DNA"/>
</dbReference>
<accession>A0A8X7XPG8</accession>
<feature type="compositionally biased region" description="Basic residues" evidence="1">
    <location>
        <begin position="289"/>
        <end position="301"/>
    </location>
</feature>
<feature type="region of interest" description="Disordered" evidence="1">
    <location>
        <begin position="1"/>
        <end position="20"/>
    </location>
</feature>